<feature type="compositionally biased region" description="Polar residues" evidence="1">
    <location>
        <begin position="517"/>
        <end position="527"/>
    </location>
</feature>
<feature type="compositionally biased region" description="Basic and acidic residues" evidence="1">
    <location>
        <begin position="255"/>
        <end position="290"/>
    </location>
</feature>
<evidence type="ECO:0000313" key="4">
    <source>
        <dbReference type="Proteomes" id="UP000827284"/>
    </source>
</evidence>
<feature type="compositionally biased region" description="Polar residues" evidence="1">
    <location>
        <begin position="595"/>
        <end position="604"/>
    </location>
</feature>
<evidence type="ECO:0000313" key="3">
    <source>
        <dbReference type="EMBL" id="GJJ76825.1"/>
    </source>
</evidence>
<keyword evidence="2" id="KW-1133">Transmembrane helix</keyword>
<evidence type="ECO:0000256" key="1">
    <source>
        <dbReference type="SAM" id="MobiDB-lite"/>
    </source>
</evidence>
<keyword evidence="2" id="KW-0812">Transmembrane</keyword>
<feature type="compositionally biased region" description="Polar residues" evidence="1">
    <location>
        <begin position="461"/>
        <end position="471"/>
    </location>
</feature>
<feature type="compositionally biased region" description="Pro residues" evidence="1">
    <location>
        <begin position="386"/>
        <end position="397"/>
    </location>
</feature>
<feature type="region of interest" description="Disordered" evidence="1">
    <location>
        <begin position="578"/>
        <end position="604"/>
    </location>
</feature>
<gene>
    <name evidence="3" type="ORF">EMPS_09184</name>
</gene>
<reference evidence="3" key="1">
    <citation type="submission" date="2021-11" db="EMBL/GenBank/DDBJ databases">
        <authorList>
            <person name="Herlambang A."/>
            <person name="Guo Y."/>
            <person name="Takashima Y."/>
            <person name="Nishizawa T."/>
        </authorList>
    </citation>
    <scope>NUCLEOTIDE SEQUENCE</scope>
    <source>
        <strain evidence="3">E1425</strain>
    </source>
</reference>
<organism evidence="3 4">
    <name type="scientific">Entomortierella parvispora</name>
    <dbReference type="NCBI Taxonomy" id="205924"/>
    <lineage>
        <taxon>Eukaryota</taxon>
        <taxon>Fungi</taxon>
        <taxon>Fungi incertae sedis</taxon>
        <taxon>Mucoromycota</taxon>
        <taxon>Mortierellomycotina</taxon>
        <taxon>Mortierellomycetes</taxon>
        <taxon>Mortierellales</taxon>
        <taxon>Mortierellaceae</taxon>
        <taxon>Entomortierella</taxon>
    </lineage>
</organism>
<name>A0A9P3M0C5_9FUNG</name>
<feature type="region of interest" description="Disordered" evidence="1">
    <location>
        <begin position="517"/>
        <end position="536"/>
    </location>
</feature>
<feature type="region of interest" description="Disordered" evidence="1">
    <location>
        <begin position="230"/>
        <end position="397"/>
    </location>
</feature>
<feature type="region of interest" description="Disordered" evidence="1">
    <location>
        <begin position="461"/>
        <end position="490"/>
    </location>
</feature>
<reference evidence="3" key="2">
    <citation type="journal article" date="2022" name="Microbiol. Resour. Announc.">
        <title>Whole-Genome Sequence of Entomortierella parvispora E1425, a Mucoromycotan Fungus Associated with Burkholderiaceae-Related Endosymbiotic Bacteria.</title>
        <authorList>
            <person name="Herlambang A."/>
            <person name="Guo Y."/>
            <person name="Takashima Y."/>
            <person name="Narisawa K."/>
            <person name="Ohta H."/>
            <person name="Nishizawa T."/>
        </authorList>
    </citation>
    <scope>NUCLEOTIDE SEQUENCE</scope>
    <source>
        <strain evidence="3">E1425</strain>
    </source>
</reference>
<feature type="compositionally biased region" description="Low complexity" evidence="1">
    <location>
        <begin position="311"/>
        <end position="324"/>
    </location>
</feature>
<dbReference type="OrthoDB" id="2437257at2759"/>
<evidence type="ECO:0000256" key="2">
    <source>
        <dbReference type="SAM" id="Phobius"/>
    </source>
</evidence>
<protein>
    <submittedName>
        <fullName evidence="3">Uncharacterized protein</fullName>
    </submittedName>
</protein>
<dbReference type="EMBL" id="BQFW01000012">
    <property type="protein sequence ID" value="GJJ76825.1"/>
    <property type="molecule type" value="Genomic_DNA"/>
</dbReference>
<feature type="compositionally biased region" description="Low complexity" evidence="1">
    <location>
        <begin position="9"/>
        <end position="30"/>
    </location>
</feature>
<sequence>MDVIIIPRPTTTTEVPKTTTTTAPSTTTTAAPPPTTRPATTTTTTIIVRTTTTTTTIPPAPTTTIAPSKPAVPTSAIHTTFSANTLTSKTLTTTSTSTTTTPPLLSRVTSSLFVTISMTSKTPATTLTTPASSSYATSSSAVMKSLLSSSSILSSFSSFVPDSIGSLTSSTGSSLVAPTNVKADPGSSGLPTSAIVGIAVAGVAFIGFFSTVFVMKARKRHHKALSQHDFDHLPIDHTPPAPLMSNAGYHPHNHHYQDHSDHDQHHEMEPMYHGSDYNHHYTSHHGDGQHQHPLQHHHQEPDSQGQGHSDPSQGQAQQVQPQSGLPDQGGAQQTLGHGFHQPGPTSSGGNQGLTNVGGGSQISPSTQPTGPPGGGAPAPPAVGGGLPPPAGPTVIPPPLLVNPVELRKATRPTSDQYTVLIPGSPTSSAGDWGGLVDMTSMPAEGSMTVGPLPLNNSGLDRFPSSATNRSGFNEALPAAPAPGEVSTGRDGLSAFHEYSSMAQNPPLRPIANVSTRPTFSGQGSQSGYVPPPLSSLSSPRIATIPAAAKRTTNAPQEGSSAAVGAIVSTGNVSDLNTFERRAPQFQDGSGGSGSLFDTSNFDPL</sequence>
<accession>A0A9P3M0C5</accession>
<dbReference type="Proteomes" id="UP000827284">
    <property type="component" value="Unassembled WGS sequence"/>
</dbReference>
<keyword evidence="2" id="KW-0472">Membrane</keyword>
<proteinExistence type="predicted"/>
<feature type="region of interest" description="Disordered" evidence="1">
    <location>
        <begin position="1"/>
        <end position="40"/>
    </location>
</feature>
<feature type="transmembrane region" description="Helical" evidence="2">
    <location>
        <begin position="194"/>
        <end position="215"/>
    </location>
</feature>
<dbReference type="AlphaFoldDB" id="A0A9P3M0C5"/>
<comment type="caution">
    <text evidence="3">The sequence shown here is derived from an EMBL/GenBank/DDBJ whole genome shotgun (WGS) entry which is preliminary data.</text>
</comment>
<feature type="compositionally biased region" description="Gly residues" evidence="1">
    <location>
        <begin position="349"/>
        <end position="360"/>
    </location>
</feature>
<keyword evidence="4" id="KW-1185">Reference proteome</keyword>